<proteinExistence type="inferred from homology"/>
<dbReference type="AlphaFoldDB" id="A0A5C5FKT9"/>
<feature type="region of interest" description="Disordered" evidence="2">
    <location>
        <begin position="696"/>
        <end position="736"/>
    </location>
</feature>
<dbReference type="Pfam" id="PF04841">
    <property type="entry name" value="Vps16_N"/>
    <property type="match status" value="2"/>
</dbReference>
<dbReference type="GO" id="GO:0098588">
    <property type="term" value="C:bounding membrane of organelle"/>
    <property type="evidence" value="ECO:0007669"/>
    <property type="project" value="UniProtKB-ARBA"/>
</dbReference>
<feature type="compositionally biased region" description="Low complexity" evidence="2">
    <location>
        <begin position="706"/>
        <end position="726"/>
    </location>
</feature>
<evidence type="ECO:0000313" key="5">
    <source>
        <dbReference type="EMBL" id="TNY17417.1"/>
    </source>
</evidence>
<dbReference type="STRING" id="5288.A0A5C5FKT9"/>
<gene>
    <name evidence="5" type="ORF">DMC30DRAFT_357151</name>
</gene>
<feature type="domain" description="Vps16 C-terminal" evidence="3">
    <location>
        <begin position="615"/>
        <end position="694"/>
    </location>
</feature>
<comment type="caution">
    <text evidence="5">The sequence shown here is derived from an EMBL/GenBank/DDBJ whole genome shotgun (WGS) entry which is preliminary data.</text>
</comment>
<reference evidence="5 6" key="1">
    <citation type="submission" date="2019-03" db="EMBL/GenBank/DDBJ databases">
        <title>Rhodosporidium diobovatum UCD-FST 08-225 genome sequencing, assembly, and annotation.</title>
        <authorList>
            <person name="Fakankun I.U."/>
            <person name="Fristensky B."/>
            <person name="Levin D.B."/>
        </authorList>
    </citation>
    <scope>NUCLEOTIDE SEQUENCE [LARGE SCALE GENOMIC DNA]</scope>
    <source>
        <strain evidence="5 6">UCD-FST 08-225</strain>
    </source>
</reference>
<sequence>MGTTPTSRWQPLHDTFYRLTPTYSLDDSPLSLLDLSHHRLAHSTHAGPVALTRETSKPVPLDSHYSRTRLASNRVSVYSLQGHLVQHISWDPPSPIVHLSLPTPTSLLLLTASGLYRLYALSAHPSLAPSFSQHALPRTDDLGGVADAKPYPGGVVVRFKDGAFCDLRGVGARSLVDNAVATEGRDAGRGKRRGDGDGQENTAPGAGAGAGAGGGKPVFLAATGIEHDIDCWAVVPAEASAGRHVEVLVGAGETVYRLDEIECVDQRLTRGPYLSIVPSPSGRFLALLVRPPSPGAPPTLWVTSSDFSRSLSEVVVDEAVSEGEKGPPTRVAWCGNNGVVLAWERTVVLVGPFGETLKWFFPDSVHLLPEPDGTRLLTRSALSLLSLVPASSQSIFLPGSTSPSSLLYEASREFHERRSPRADEYVRAVGRGRDMRDAVGEVLDAAGREWDEAEQKRLLRAAAFGKSFLEAYDPSEFVQTTQALRVLNAVRAHKVGVPLTWEQFHSRPPSALIAHLVSLNQHLLALRISSFLGLSPAPVVTHWAAQLIAASAPGAAGPPGSDDGPRDDDAVCALIVRKLESLSPSPLPSASPSPSPAAAAVSTARAAAPAPPALSSADLALVAFRLGRTHLAKLLLDREPRAARQVALLLRMGEGEEAGSKAVASGDPELVFEVLLALRRSLPPGDLFTLLSRLPSSPLPSPSPLPSSSSSASSSRPRSRPAAAAPTDPTAQKKDGDALRLLQVLARQTGDPQWAGLVRDWWYLDDRRVEMGTERLLEAGREKDFGEKVALVRSAQKSFAEDKERAFEAKMVDDHVRLLVAQESLEQEAPGKAFVGLSVNETLRQCLLAGMDKRADKLRSEFKVPDKRYWYLKLRALISLRDWDALDAFARAKKSPIGYEPFVLELIRAGAHRQATRFVERCDARERVELYVRAGEWESAGRECVRRSERGRLVDLRSRAPNKVIAAQLEALLQEMDNSGA</sequence>
<dbReference type="PIRSF" id="PIRSF007949">
    <property type="entry name" value="VPS16"/>
    <property type="match status" value="1"/>
</dbReference>
<dbReference type="Gene3D" id="1.10.150.780">
    <property type="entry name" value="Vps16, C-terminal region"/>
    <property type="match status" value="1"/>
</dbReference>
<dbReference type="GO" id="GO:0042144">
    <property type="term" value="P:vacuole fusion, non-autophagic"/>
    <property type="evidence" value="ECO:0007669"/>
    <property type="project" value="TreeGrafter"/>
</dbReference>
<name>A0A5C5FKT9_9BASI</name>
<dbReference type="EMBL" id="SOZI01000205">
    <property type="protein sequence ID" value="TNY17417.1"/>
    <property type="molecule type" value="Genomic_DNA"/>
</dbReference>
<dbReference type="Pfam" id="PF04840">
    <property type="entry name" value="Vps16_C"/>
    <property type="match status" value="2"/>
</dbReference>
<organism evidence="5 6">
    <name type="scientific">Rhodotorula diobovata</name>
    <dbReference type="NCBI Taxonomy" id="5288"/>
    <lineage>
        <taxon>Eukaryota</taxon>
        <taxon>Fungi</taxon>
        <taxon>Dikarya</taxon>
        <taxon>Basidiomycota</taxon>
        <taxon>Pucciniomycotina</taxon>
        <taxon>Microbotryomycetes</taxon>
        <taxon>Sporidiobolales</taxon>
        <taxon>Sporidiobolaceae</taxon>
        <taxon>Rhodotorula</taxon>
    </lineage>
</organism>
<feature type="domain" description="Vps16 C-terminal" evidence="3">
    <location>
        <begin position="758"/>
        <end position="961"/>
    </location>
</feature>
<dbReference type="InterPro" id="IPR038132">
    <property type="entry name" value="Vps16_C_sf"/>
</dbReference>
<dbReference type="GO" id="GO:0030897">
    <property type="term" value="C:HOPS complex"/>
    <property type="evidence" value="ECO:0007669"/>
    <property type="project" value="TreeGrafter"/>
</dbReference>
<dbReference type="PANTHER" id="PTHR12811">
    <property type="entry name" value="VACUOLAR PROTEIN SORTING VPS16"/>
    <property type="match status" value="1"/>
</dbReference>
<evidence type="ECO:0000256" key="1">
    <source>
        <dbReference type="ARBA" id="ARBA00009250"/>
    </source>
</evidence>
<evidence type="ECO:0000259" key="4">
    <source>
        <dbReference type="Pfam" id="PF04841"/>
    </source>
</evidence>
<dbReference type="InterPro" id="IPR006925">
    <property type="entry name" value="Vps16_C"/>
</dbReference>
<dbReference type="GO" id="GO:0005768">
    <property type="term" value="C:endosome"/>
    <property type="evidence" value="ECO:0007669"/>
    <property type="project" value="TreeGrafter"/>
</dbReference>
<dbReference type="GO" id="GO:0003779">
    <property type="term" value="F:actin binding"/>
    <property type="evidence" value="ECO:0007669"/>
    <property type="project" value="TreeGrafter"/>
</dbReference>
<dbReference type="FunFam" id="1.10.150.780:FF:000001">
    <property type="entry name" value="Vacuolar protein sorting-associated protein 16 homolog"/>
    <property type="match status" value="1"/>
</dbReference>
<evidence type="ECO:0000256" key="2">
    <source>
        <dbReference type="SAM" id="MobiDB-lite"/>
    </source>
</evidence>
<dbReference type="OrthoDB" id="1792at2759"/>
<feature type="compositionally biased region" description="Basic and acidic residues" evidence="2">
    <location>
        <begin position="183"/>
        <end position="196"/>
    </location>
</feature>
<dbReference type="GO" id="GO:0016197">
    <property type="term" value="P:endosomal transport"/>
    <property type="evidence" value="ECO:0007669"/>
    <property type="project" value="TreeGrafter"/>
</dbReference>
<accession>A0A5C5FKT9</accession>
<evidence type="ECO:0000259" key="3">
    <source>
        <dbReference type="Pfam" id="PF04840"/>
    </source>
</evidence>
<protein>
    <submittedName>
        <fullName evidence="5">Vacuolar assembling/sorting protein VPS16</fullName>
    </submittedName>
</protein>
<keyword evidence="6" id="KW-1185">Reference proteome</keyword>
<dbReference type="GO" id="GO:0006886">
    <property type="term" value="P:intracellular protein transport"/>
    <property type="evidence" value="ECO:0007669"/>
    <property type="project" value="InterPro"/>
</dbReference>
<feature type="domain" description="Vps16 N-terminal" evidence="4">
    <location>
        <begin position="5"/>
        <end position="169"/>
    </location>
</feature>
<comment type="similarity">
    <text evidence="1">Belongs to the VPS16 family.</text>
</comment>
<dbReference type="Proteomes" id="UP000311382">
    <property type="component" value="Unassembled WGS sequence"/>
</dbReference>
<dbReference type="InterPro" id="IPR016534">
    <property type="entry name" value="VPS16"/>
</dbReference>
<dbReference type="InterPro" id="IPR006926">
    <property type="entry name" value="Vps16_N"/>
</dbReference>
<feature type="region of interest" description="Disordered" evidence="2">
    <location>
        <begin position="183"/>
        <end position="212"/>
    </location>
</feature>
<feature type="domain" description="Vps16 N-terminal" evidence="4">
    <location>
        <begin position="242"/>
        <end position="478"/>
    </location>
</feature>
<dbReference type="PANTHER" id="PTHR12811:SF0">
    <property type="entry name" value="VACUOLAR PROTEIN SORTING-ASSOCIATED PROTEIN 16 HOMOLOG"/>
    <property type="match status" value="1"/>
</dbReference>
<evidence type="ECO:0000313" key="6">
    <source>
        <dbReference type="Proteomes" id="UP000311382"/>
    </source>
</evidence>